<dbReference type="PANTHER" id="PTHR44051:SF19">
    <property type="entry name" value="DISULFIDE-BOND OXIDOREDUCTASE YFCG"/>
    <property type="match status" value="1"/>
</dbReference>
<evidence type="ECO:0000256" key="2">
    <source>
        <dbReference type="ARBA" id="ARBA00022679"/>
    </source>
</evidence>
<feature type="domain" description="GST C-terminal" evidence="5">
    <location>
        <begin position="86"/>
        <end position="206"/>
    </location>
</feature>
<dbReference type="SUPFAM" id="SSF47616">
    <property type="entry name" value="GST C-terminal domain-like"/>
    <property type="match status" value="1"/>
</dbReference>
<dbReference type="InterPro" id="IPR036282">
    <property type="entry name" value="Glutathione-S-Trfase_C_sf"/>
</dbReference>
<dbReference type="InterPro" id="IPR004045">
    <property type="entry name" value="Glutathione_S-Trfase_N"/>
</dbReference>
<comment type="caution">
    <text evidence="6">The sequence shown here is derived from an EMBL/GenBank/DDBJ whole genome shotgun (WGS) entry which is preliminary data.</text>
</comment>
<dbReference type="GO" id="GO:0016740">
    <property type="term" value="F:transferase activity"/>
    <property type="evidence" value="ECO:0007669"/>
    <property type="project" value="UniProtKB-KW"/>
</dbReference>
<dbReference type="SUPFAM" id="SSF52833">
    <property type="entry name" value="Thioredoxin-like"/>
    <property type="match status" value="1"/>
</dbReference>
<name>A0A2T0XKK3_9BURK</name>
<dbReference type="OrthoDB" id="5958450at2"/>
<dbReference type="AlphaFoldDB" id="A0A2T0XKK3"/>
<dbReference type="Proteomes" id="UP000238308">
    <property type="component" value="Unassembled WGS sequence"/>
</dbReference>
<dbReference type="Pfam" id="PF02798">
    <property type="entry name" value="GST_N"/>
    <property type="match status" value="1"/>
</dbReference>
<reference evidence="6 7" key="1">
    <citation type="submission" date="2018-03" db="EMBL/GenBank/DDBJ databases">
        <title>Genomic Encyclopedia of Type Strains, Phase III (KMG-III): the genomes of soil and plant-associated and newly described type strains.</title>
        <authorList>
            <person name="Whitman W."/>
        </authorList>
    </citation>
    <scope>NUCLEOTIDE SEQUENCE [LARGE SCALE GENOMIC DNA]</scope>
    <source>
        <strain evidence="6 7">MWH-P2sevCIIIb</strain>
    </source>
</reference>
<dbReference type="CDD" id="cd03180">
    <property type="entry name" value="GST_C_2"/>
    <property type="match status" value="1"/>
</dbReference>
<dbReference type="InterPro" id="IPR040079">
    <property type="entry name" value="Glutathione_S-Trfase"/>
</dbReference>
<feature type="domain" description="GST N-terminal" evidence="4">
    <location>
        <begin position="1"/>
        <end position="81"/>
    </location>
</feature>
<dbReference type="PROSITE" id="PS50405">
    <property type="entry name" value="GST_CTER"/>
    <property type="match status" value="1"/>
</dbReference>
<proteinExistence type="inferred from homology"/>
<keyword evidence="2 6" id="KW-0808">Transferase</keyword>
<dbReference type="CDD" id="cd03047">
    <property type="entry name" value="GST_N_2"/>
    <property type="match status" value="1"/>
</dbReference>
<dbReference type="Gene3D" id="3.40.30.10">
    <property type="entry name" value="Glutaredoxin"/>
    <property type="match status" value="1"/>
</dbReference>
<evidence type="ECO:0000313" key="6">
    <source>
        <dbReference type="EMBL" id="PRY99442.1"/>
    </source>
</evidence>
<protein>
    <submittedName>
        <fullName evidence="6">Glutathione S-transferase</fullName>
    </submittedName>
</protein>
<keyword evidence="7" id="KW-1185">Reference proteome</keyword>
<comment type="similarity">
    <text evidence="1 3">Belongs to the GST superfamily.</text>
</comment>
<dbReference type="Gene3D" id="1.20.1050.10">
    <property type="match status" value="1"/>
</dbReference>
<evidence type="ECO:0000256" key="3">
    <source>
        <dbReference type="RuleBase" id="RU003494"/>
    </source>
</evidence>
<dbReference type="InterPro" id="IPR036249">
    <property type="entry name" value="Thioredoxin-like_sf"/>
</dbReference>
<dbReference type="SFLD" id="SFLDS00019">
    <property type="entry name" value="Glutathione_Transferase_(cytos"/>
    <property type="match status" value="1"/>
</dbReference>
<dbReference type="InterPro" id="IPR004046">
    <property type="entry name" value="GST_C"/>
</dbReference>
<evidence type="ECO:0000259" key="4">
    <source>
        <dbReference type="PROSITE" id="PS50404"/>
    </source>
</evidence>
<organism evidence="6 7">
    <name type="scientific">Jezberella montanilacus</name>
    <dbReference type="NCBI Taxonomy" id="323426"/>
    <lineage>
        <taxon>Bacteria</taxon>
        <taxon>Pseudomonadati</taxon>
        <taxon>Pseudomonadota</taxon>
        <taxon>Betaproteobacteria</taxon>
        <taxon>Burkholderiales</taxon>
        <taxon>Alcaligenaceae</taxon>
        <taxon>Jezberella</taxon>
    </lineage>
</organism>
<dbReference type="SFLD" id="SFLDG00358">
    <property type="entry name" value="Main_(cytGST)"/>
    <property type="match status" value="1"/>
</dbReference>
<gene>
    <name evidence="6" type="ORF">BCM14_0888</name>
</gene>
<dbReference type="RefSeq" id="WP_106226739.1">
    <property type="nucleotide sequence ID" value="NZ_PVTV01000011.1"/>
</dbReference>
<dbReference type="SFLD" id="SFLDG01150">
    <property type="entry name" value="Main.1:_Beta-like"/>
    <property type="match status" value="1"/>
</dbReference>
<dbReference type="PROSITE" id="PS50404">
    <property type="entry name" value="GST_NTER"/>
    <property type="match status" value="1"/>
</dbReference>
<accession>A0A2T0XKK3</accession>
<dbReference type="InterPro" id="IPR010987">
    <property type="entry name" value="Glutathione-S-Trfase_C-like"/>
</dbReference>
<evidence type="ECO:0000259" key="5">
    <source>
        <dbReference type="PROSITE" id="PS50405"/>
    </source>
</evidence>
<dbReference type="FunFam" id="3.40.30.10:FF:000039">
    <property type="entry name" value="Glutathione S-transferase domain"/>
    <property type="match status" value="1"/>
</dbReference>
<dbReference type="Pfam" id="PF00043">
    <property type="entry name" value="GST_C"/>
    <property type="match status" value="1"/>
</dbReference>
<evidence type="ECO:0000256" key="1">
    <source>
        <dbReference type="ARBA" id="ARBA00007409"/>
    </source>
</evidence>
<dbReference type="PANTHER" id="PTHR44051">
    <property type="entry name" value="GLUTATHIONE S-TRANSFERASE-RELATED"/>
    <property type="match status" value="1"/>
</dbReference>
<evidence type="ECO:0000313" key="7">
    <source>
        <dbReference type="Proteomes" id="UP000238308"/>
    </source>
</evidence>
<dbReference type="EMBL" id="PVTV01000011">
    <property type="protein sequence ID" value="PRY99442.1"/>
    <property type="molecule type" value="Genomic_DNA"/>
</dbReference>
<sequence>MLTIWGRKNSINVQKVLWACDELGLDFDRIDAGLAFGVNNTPEYKAMNPNGLVPVLKDGDFVLWESHVIVRYLARKSGLGKLCPDNLQVAADAERWMDWFATTMWINLRPVFWGLVRTPPEKRDMQAIELSVKALTANFELLDAQLAKHHFVAGNTFTMGDIPVAVGAFRWYNLAIARPPLPNLDRWYASICERPAFQKWCMDPLT</sequence>